<dbReference type="Gramene" id="LPERR02G01150.1">
    <property type="protein sequence ID" value="LPERR02G01150.1"/>
    <property type="gene ID" value="LPERR02G01150"/>
</dbReference>
<dbReference type="Proteomes" id="UP000032180">
    <property type="component" value="Chromosome 2"/>
</dbReference>
<name>A0A0D9VBE0_9ORYZ</name>
<reference evidence="2" key="3">
    <citation type="submission" date="2015-04" db="UniProtKB">
        <authorList>
            <consortium name="EnsemblPlants"/>
        </authorList>
    </citation>
    <scope>IDENTIFICATION</scope>
</reference>
<dbReference type="HOGENOM" id="CLU_1941136_0_0_1"/>
<protein>
    <submittedName>
        <fullName evidence="2">Uncharacterized protein</fullName>
    </submittedName>
</protein>
<accession>A0A0D9VBE0</accession>
<reference evidence="2 3" key="1">
    <citation type="submission" date="2012-08" db="EMBL/GenBank/DDBJ databases">
        <title>Oryza genome evolution.</title>
        <authorList>
            <person name="Wing R.A."/>
        </authorList>
    </citation>
    <scope>NUCLEOTIDE SEQUENCE</scope>
</reference>
<dbReference type="EnsemblPlants" id="LPERR02G01150.1">
    <property type="protein sequence ID" value="LPERR02G01150.1"/>
    <property type="gene ID" value="LPERR02G01150"/>
</dbReference>
<evidence type="ECO:0000313" key="3">
    <source>
        <dbReference type="Proteomes" id="UP000032180"/>
    </source>
</evidence>
<evidence type="ECO:0000256" key="1">
    <source>
        <dbReference type="SAM" id="MobiDB-lite"/>
    </source>
</evidence>
<reference evidence="3" key="2">
    <citation type="submission" date="2013-12" db="EMBL/GenBank/DDBJ databases">
        <authorList>
            <person name="Yu Y."/>
            <person name="Lee S."/>
            <person name="de Baynast K."/>
            <person name="Wissotski M."/>
            <person name="Liu L."/>
            <person name="Talag J."/>
            <person name="Goicoechea J."/>
            <person name="Angelova A."/>
            <person name="Jetty R."/>
            <person name="Kudrna D."/>
            <person name="Golser W."/>
            <person name="Rivera L."/>
            <person name="Zhang J."/>
            <person name="Wing R."/>
        </authorList>
    </citation>
    <scope>NUCLEOTIDE SEQUENCE</scope>
</reference>
<proteinExistence type="predicted"/>
<organism evidence="2 3">
    <name type="scientific">Leersia perrieri</name>
    <dbReference type="NCBI Taxonomy" id="77586"/>
    <lineage>
        <taxon>Eukaryota</taxon>
        <taxon>Viridiplantae</taxon>
        <taxon>Streptophyta</taxon>
        <taxon>Embryophyta</taxon>
        <taxon>Tracheophyta</taxon>
        <taxon>Spermatophyta</taxon>
        <taxon>Magnoliopsida</taxon>
        <taxon>Liliopsida</taxon>
        <taxon>Poales</taxon>
        <taxon>Poaceae</taxon>
        <taxon>BOP clade</taxon>
        <taxon>Oryzoideae</taxon>
        <taxon>Oryzeae</taxon>
        <taxon>Oryzinae</taxon>
        <taxon>Leersia</taxon>
    </lineage>
</organism>
<sequence length="130" mass="13438">MGQSTAIDWAGPGHLVTWRAGSIQRNARIFSLLLSTPSLASSPSTPTAAAPALRRRAAALRLLPSQLVLGQKGDAKGTKQRATGGGSDGDALSTPAATEALSPAAAVFSPVACHWLPGRSLHSMEFAWPR</sequence>
<feature type="region of interest" description="Disordered" evidence="1">
    <location>
        <begin position="71"/>
        <end position="96"/>
    </location>
</feature>
<dbReference type="AlphaFoldDB" id="A0A0D9VBE0"/>
<evidence type="ECO:0000313" key="2">
    <source>
        <dbReference type="EnsemblPlants" id="LPERR02G01150.1"/>
    </source>
</evidence>
<keyword evidence="3" id="KW-1185">Reference proteome</keyword>